<dbReference type="EMBL" id="CP034348">
    <property type="protein sequence ID" value="QGX97217.1"/>
    <property type="molecule type" value="Genomic_DNA"/>
</dbReference>
<reference evidence="5" key="1">
    <citation type="submission" date="2018-12" db="EMBL/GenBank/DDBJ databases">
        <title>Complete genome sequence of Roseovarius sp. MME-070.</title>
        <authorList>
            <person name="Nam Y.-D."/>
            <person name="Kang J."/>
            <person name="Chung W.-H."/>
            <person name="Park Y.S."/>
        </authorList>
    </citation>
    <scope>NUCLEOTIDE SEQUENCE [LARGE SCALE GENOMIC DNA]</scope>
    <source>
        <strain evidence="5">MME-070</strain>
    </source>
</reference>
<protein>
    <submittedName>
        <fullName evidence="4">Response regulator</fullName>
    </submittedName>
</protein>
<keyword evidence="5" id="KW-1185">Reference proteome</keyword>
<sequence length="381" mass="43275">MGKGMQDIVKQKDRFLEKLEENAADRTAFRILVVDDELSILELVKTALETLENYNVEIASSAADALEWVMDSEKPFDCFLLDIQMPEMDGIELLKQIRILPEYADTPILMLTAMSDRKYIDHAFLEGASDYVNKPFDFLELRSRIKRAHAQVEARRKAEVKEQHRLGPDRGWAQEREFNFEDPLSLEGVKQSLRYIEFDNYVAQLARRKLFSSQAISIMLHDAKLFYDLAGCSGFRSVIREMAHGIQSAISDLDCVFSYRGGGVFLLIIHGRKVSDFIVSSNNLGEYLGAQIRQHISDDRIEVLVGNPVGLRVLSRTGAANAVQKAVTAVQQLENELCKAEQNAEAYELNAAQSAHAKDQRSIYETVLNELYGEENFMMHR</sequence>
<dbReference type="Gene3D" id="3.40.50.2300">
    <property type="match status" value="1"/>
</dbReference>
<dbReference type="SUPFAM" id="SSF52172">
    <property type="entry name" value="CheY-like"/>
    <property type="match status" value="1"/>
</dbReference>
<dbReference type="Proteomes" id="UP000428330">
    <property type="component" value="Chromosome"/>
</dbReference>
<evidence type="ECO:0000259" key="3">
    <source>
        <dbReference type="PROSITE" id="PS50110"/>
    </source>
</evidence>
<gene>
    <name evidence="4" type="ORF">EI983_02565</name>
</gene>
<keyword evidence="1 2" id="KW-0597">Phosphoprotein</keyword>
<dbReference type="GO" id="GO:0000160">
    <property type="term" value="P:phosphorelay signal transduction system"/>
    <property type="evidence" value="ECO:0007669"/>
    <property type="project" value="InterPro"/>
</dbReference>
<dbReference type="InterPro" id="IPR050595">
    <property type="entry name" value="Bact_response_regulator"/>
</dbReference>
<accession>A0A6I6INX0</accession>
<evidence type="ECO:0000313" key="4">
    <source>
        <dbReference type="EMBL" id="QGX97217.1"/>
    </source>
</evidence>
<evidence type="ECO:0000256" key="1">
    <source>
        <dbReference type="ARBA" id="ARBA00022553"/>
    </source>
</evidence>
<dbReference type="Pfam" id="PF00072">
    <property type="entry name" value="Response_reg"/>
    <property type="match status" value="1"/>
</dbReference>
<organism evidence="4 5">
    <name type="scientific">Roseovarius faecimaris</name>
    <dbReference type="NCBI Taxonomy" id="2494550"/>
    <lineage>
        <taxon>Bacteria</taxon>
        <taxon>Pseudomonadati</taxon>
        <taxon>Pseudomonadota</taxon>
        <taxon>Alphaproteobacteria</taxon>
        <taxon>Rhodobacterales</taxon>
        <taxon>Roseobacteraceae</taxon>
        <taxon>Roseovarius</taxon>
    </lineage>
</organism>
<dbReference type="PROSITE" id="PS50110">
    <property type="entry name" value="RESPONSE_REGULATORY"/>
    <property type="match status" value="1"/>
</dbReference>
<dbReference type="AlphaFoldDB" id="A0A6I6INX0"/>
<feature type="domain" description="Response regulatory" evidence="3">
    <location>
        <begin position="30"/>
        <end position="149"/>
    </location>
</feature>
<evidence type="ECO:0000313" key="5">
    <source>
        <dbReference type="Proteomes" id="UP000428330"/>
    </source>
</evidence>
<name>A0A6I6INX0_9RHOB</name>
<dbReference type="PANTHER" id="PTHR44591">
    <property type="entry name" value="STRESS RESPONSE REGULATOR PROTEIN 1"/>
    <property type="match status" value="1"/>
</dbReference>
<dbReference type="SMART" id="SM00448">
    <property type="entry name" value="REC"/>
    <property type="match status" value="1"/>
</dbReference>
<dbReference type="InterPro" id="IPR011006">
    <property type="entry name" value="CheY-like_superfamily"/>
</dbReference>
<dbReference type="InterPro" id="IPR001789">
    <property type="entry name" value="Sig_transdc_resp-reg_receiver"/>
</dbReference>
<feature type="modified residue" description="4-aspartylphosphate" evidence="2">
    <location>
        <position position="82"/>
    </location>
</feature>
<evidence type="ECO:0000256" key="2">
    <source>
        <dbReference type="PROSITE-ProRule" id="PRU00169"/>
    </source>
</evidence>
<proteinExistence type="predicted"/>
<dbReference type="KEGG" id="rom:EI983_02565"/>
<dbReference type="PANTHER" id="PTHR44591:SF3">
    <property type="entry name" value="RESPONSE REGULATORY DOMAIN-CONTAINING PROTEIN"/>
    <property type="match status" value="1"/>
</dbReference>